<accession>A0A0M0JA50</accession>
<sequence length="444" mass="49178">MQREVLGKTSLTVLVPCYLPNEQLIVKSTIAHLIHNLEYSFPFRLIVCYNTPYPIAFEDELRELDGYVYANGRSVQILKVEGSSSKAENLNCALLSVDTEYVALYDADHHPDAHSLLIASAHMAARGVACVQGSTYLRSLPNFMAVYINAEFFVTHFVFFPAMQFLTSFGIFGGSNALWRTAILKAYQFRHDVQTEDIDVSIRSSLDGRVKISFCPECRSGELPPRTFNDLYRQRLRWALGWDQVTLQHMRSIGSSTELNCAEKAGMYYLLPLRWALLLSGVANALVAPIVASAWANGVGGELGGPIETCYAFSFTTYATLFAVAAINAILHEPRQRWPAIIAFQLTGAVYIGWNLALYFISLIKICTGADSEWVVTTRAPDVPSRARTAGLAYLHPSDTCASSPRPELSTPMQAAFAMSCEKELVEKYNAARGEVSDPPIPML</sequence>
<keyword evidence="6 7" id="KW-0472">Membrane</keyword>
<evidence type="ECO:0000256" key="3">
    <source>
        <dbReference type="ARBA" id="ARBA00022679"/>
    </source>
</evidence>
<feature type="transmembrane region" description="Helical" evidence="7">
    <location>
        <begin position="311"/>
        <end position="331"/>
    </location>
</feature>
<dbReference type="SUPFAM" id="SSF53448">
    <property type="entry name" value="Nucleotide-diphospho-sugar transferases"/>
    <property type="match status" value="1"/>
</dbReference>
<comment type="subcellular location">
    <subcellularLocation>
        <location evidence="1">Membrane</location>
        <topology evidence="1">Multi-pass membrane protein</topology>
    </subcellularLocation>
</comment>
<feature type="transmembrane region" description="Helical" evidence="7">
    <location>
        <begin position="338"/>
        <end position="361"/>
    </location>
</feature>
<evidence type="ECO:0000256" key="5">
    <source>
        <dbReference type="ARBA" id="ARBA00022989"/>
    </source>
</evidence>
<keyword evidence="5 7" id="KW-1133">Transmembrane helix</keyword>
<dbReference type="GO" id="GO:0016020">
    <property type="term" value="C:membrane"/>
    <property type="evidence" value="ECO:0007669"/>
    <property type="project" value="UniProtKB-SubCell"/>
</dbReference>
<dbReference type="OrthoDB" id="72851at2759"/>
<dbReference type="Pfam" id="PF13632">
    <property type="entry name" value="Glyco_trans_2_3"/>
    <property type="match status" value="1"/>
</dbReference>
<proteinExistence type="predicted"/>
<dbReference type="InterPro" id="IPR050321">
    <property type="entry name" value="Glycosyltr_2/OpgH_subfam"/>
</dbReference>
<protein>
    <submittedName>
        <fullName evidence="9">Glycosyl transferase</fullName>
    </submittedName>
</protein>
<feature type="transmembrane region" description="Helical" evidence="7">
    <location>
        <begin position="275"/>
        <end position="296"/>
    </location>
</feature>
<dbReference type="PANTHER" id="PTHR43867">
    <property type="entry name" value="CELLULOSE SYNTHASE CATALYTIC SUBUNIT A [UDP-FORMING]"/>
    <property type="match status" value="1"/>
</dbReference>
<keyword evidence="10" id="KW-1185">Reference proteome</keyword>
<dbReference type="AlphaFoldDB" id="A0A0M0JA50"/>
<name>A0A0M0JA50_9EUKA</name>
<dbReference type="PANTHER" id="PTHR43867:SF2">
    <property type="entry name" value="CELLULOSE SYNTHASE CATALYTIC SUBUNIT A [UDP-FORMING]"/>
    <property type="match status" value="1"/>
</dbReference>
<reference evidence="10" key="1">
    <citation type="journal article" date="2015" name="PLoS Genet.">
        <title>Genome Sequence and Transcriptome Analyses of Chrysochromulina tobin: Metabolic Tools for Enhanced Algal Fitness in the Prominent Order Prymnesiales (Haptophyceae).</title>
        <authorList>
            <person name="Hovde B.T."/>
            <person name="Deodato C.R."/>
            <person name="Hunsperger H.M."/>
            <person name="Ryken S.A."/>
            <person name="Yost W."/>
            <person name="Jha R.K."/>
            <person name="Patterson J."/>
            <person name="Monnat R.J. Jr."/>
            <person name="Barlow S.B."/>
            <person name="Starkenburg S.R."/>
            <person name="Cattolico R.A."/>
        </authorList>
    </citation>
    <scope>NUCLEOTIDE SEQUENCE</scope>
    <source>
        <strain evidence="10">CCMP291</strain>
    </source>
</reference>
<keyword evidence="2" id="KW-0328">Glycosyltransferase</keyword>
<dbReference type="InterPro" id="IPR001173">
    <property type="entry name" value="Glyco_trans_2-like"/>
</dbReference>
<evidence type="ECO:0000256" key="4">
    <source>
        <dbReference type="ARBA" id="ARBA00022692"/>
    </source>
</evidence>
<dbReference type="GO" id="GO:0016757">
    <property type="term" value="F:glycosyltransferase activity"/>
    <property type="evidence" value="ECO:0007669"/>
    <property type="project" value="UniProtKB-KW"/>
</dbReference>
<organism evidence="9 10">
    <name type="scientific">Chrysochromulina tobinii</name>
    <dbReference type="NCBI Taxonomy" id="1460289"/>
    <lineage>
        <taxon>Eukaryota</taxon>
        <taxon>Haptista</taxon>
        <taxon>Haptophyta</taxon>
        <taxon>Prymnesiophyceae</taxon>
        <taxon>Prymnesiales</taxon>
        <taxon>Chrysochromulinaceae</taxon>
        <taxon>Chrysochromulina</taxon>
    </lineage>
</organism>
<evidence type="ECO:0000256" key="6">
    <source>
        <dbReference type="ARBA" id="ARBA00023136"/>
    </source>
</evidence>
<dbReference type="Gene3D" id="3.90.550.10">
    <property type="entry name" value="Spore Coat Polysaccharide Biosynthesis Protein SpsA, Chain A"/>
    <property type="match status" value="1"/>
</dbReference>
<dbReference type="EMBL" id="JWZX01003220">
    <property type="protein sequence ID" value="KOO23098.1"/>
    <property type="molecule type" value="Genomic_DNA"/>
</dbReference>
<dbReference type="Proteomes" id="UP000037460">
    <property type="component" value="Unassembled WGS sequence"/>
</dbReference>
<evidence type="ECO:0000256" key="2">
    <source>
        <dbReference type="ARBA" id="ARBA00022676"/>
    </source>
</evidence>
<feature type="domain" description="Glycosyltransferase 2-like" evidence="8">
    <location>
        <begin position="101"/>
        <end position="311"/>
    </location>
</feature>
<evidence type="ECO:0000256" key="7">
    <source>
        <dbReference type="SAM" id="Phobius"/>
    </source>
</evidence>
<dbReference type="InterPro" id="IPR029044">
    <property type="entry name" value="Nucleotide-diphossugar_trans"/>
</dbReference>
<evidence type="ECO:0000313" key="9">
    <source>
        <dbReference type="EMBL" id="KOO23098.1"/>
    </source>
</evidence>
<keyword evidence="3 9" id="KW-0808">Transferase</keyword>
<dbReference type="CDD" id="cd06423">
    <property type="entry name" value="CESA_like"/>
    <property type="match status" value="1"/>
</dbReference>
<evidence type="ECO:0000259" key="8">
    <source>
        <dbReference type="Pfam" id="PF13632"/>
    </source>
</evidence>
<evidence type="ECO:0000256" key="1">
    <source>
        <dbReference type="ARBA" id="ARBA00004141"/>
    </source>
</evidence>
<comment type="caution">
    <text evidence="9">The sequence shown here is derived from an EMBL/GenBank/DDBJ whole genome shotgun (WGS) entry which is preliminary data.</text>
</comment>
<evidence type="ECO:0000313" key="10">
    <source>
        <dbReference type="Proteomes" id="UP000037460"/>
    </source>
</evidence>
<keyword evidence="4 7" id="KW-0812">Transmembrane</keyword>
<gene>
    <name evidence="9" type="ORF">Ctob_003081</name>
</gene>